<evidence type="ECO:0000256" key="6">
    <source>
        <dbReference type="ARBA" id="ARBA00023054"/>
    </source>
</evidence>
<comment type="similarity">
    <text evidence="2">Belongs to the DivIVA family.</text>
</comment>
<dbReference type="InterPro" id="IPR019933">
    <property type="entry name" value="DivIVA_domain"/>
</dbReference>
<feature type="region of interest" description="Disordered" evidence="9">
    <location>
        <begin position="183"/>
        <end position="205"/>
    </location>
</feature>
<organism evidence="10 11">
    <name type="scientific">Nonomuraea maritima</name>
    <dbReference type="NCBI Taxonomy" id="683260"/>
    <lineage>
        <taxon>Bacteria</taxon>
        <taxon>Bacillati</taxon>
        <taxon>Actinomycetota</taxon>
        <taxon>Actinomycetes</taxon>
        <taxon>Streptosporangiales</taxon>
        <taxon>Streptosporangiaceae</taxon>
        <taxon>Nonomuraea</taxon>
    </lineage>
</organism>
<dbReference type="OrthoDB" id="9815492at2"/>
<comment type="subcellular location">
    <subcellularLocation>
        <location evidence="1">Cytoplasm</location>
    </subcellularLocation>
</comment>
<evidence type="ECO:0000256" key="8">
    <source>
        <dbReference type="ARBA" id="ARBA00031737"/>
    </source>
</evidence>
<dbReference type="InterPro" id="IPR007793">
    <property type="entry name" value="DivIVA_fam"/>
</dbReference>
<evidence type="ECO:0000256" key="9">
    <source>
        <dbReference type="SAM" id="MobiDB-lite"/>
    </source>
</evidence>
<reference evidence="10 11" key="1">
    <citation type="submission" date="2016-10" db="EMBL/GenBank/DDBJ databases">
        <authorList>
            <person name="de Groot N.N."/>
        </authorList>
    </citation>
    <scope>NUCLEOTIDE SEQUENCE [LARGE SCALE GENOMIC DNA]</scope>
    <source>
        <strain evidence="10 11">CGMCC 4.5681</strain>
    </source>
</reference>
<keyword evidence="11" id="KW-1185">Reference proteome</keyword>
<dbReference type="EMBL" id="FNFB01000033">
    <property type="protein sequence ID" value="SDL93697.1"/>
    <property type="molecule type" value="Genomic_DNA"/>
</dbReference>
<dbReference type="Gene3D" id="6.10.250.660">
    <property type="match status" value="1"/>
</dbReference>
<evidence type="ECO:0000256" key="5">
    <source>
        <dbReference type="ARBA" id="ARBA00022618"/>
    </source>
</evidence>
<dbReference type="RefSeq" id="WP_090772969.1">
    <property type="nucleotide sequence ID" value="NZ_FNFB01000033.1"/>
</dbReference>
<keyword evidence="5" id="KW-0132">Cell division</keyword>
<evidence type="ECO:0000313" key="11">
    <source>
        <dbReference type="Proteomes" id="UP000198683"/>
    </source>
</evidence>
<proteinExistence type="inferred from homology"/>
<evidence type="ECO:0000256" key="3">
    <source>
        <dbReference type="ARBA" id="ARBA00018787"/>
    </source>
</evidence>
<dbReference type="STRING" id="683260.SAMN05421874_13332"/>
<sequence>MHADIDTDVLFAAHGRPHDGRTETSGDHTIGAGPWEVMTPAAVHHQVFTVVRLREGYSLAEVDAFLSRVEHSLAALWRENKELGERLDSARRAGADVVEAARLQAEQIITEAYAQAEQVQLEAVAAAEVLVERTCSAHREALEDQIDQLEATVGEHGRQLQHGLTVQLAQLRALIERRGAVPSSIATTQPWPPAGEPGSADQAPL</sequence>
<evidence type="ECO:0000256" key="7">
    <source>
        <dbReference type="ARBA" id="ARBA00023306"/>
    </source>
</evidence>
<protein>
    <recommendedName>
        <fullName evidence="3">Cell wall synthesis protein Wag31</fullName>
    </recommendedName>
    <alternativeName>
        <fullName evidence="8">Antigen 84</fullName>
    </alternativeName>
</protein>
<accession>A0A1G9P643</accession>
<dbReference type="Proteomes" id="UP000198683">
    <property type="component" value="Unassembled WGS sequence"/>
</dbReference>
<dbReference type="AlphaFoldDB" id="A0A1G9P643"/>
<keyword evidence="7" id="KW-0131">Cell cycle</keyword>
<dbReference type="Pfam" id="PF05103">
    <property type="entry name" value="DivIVA"/>
    <property type="match status" value="1"/>
</dbReference>
<dbReference type="NCBIfam" id="TIGR03544">
    <property type="entry name" value="DivI1A_domain"/>
    <property type="match status" value="1"/>
</dbReference>
<keyword evidence="4" id="KW-0963">Cytoplasm</keyword>
<dbReference type="GO" id="GO:0005737">
    <property type="term" value="C:cytoplasm"/>
    <property type="evidence" value="ECO:0007669"/>
    <property type="project" value="UniProtKB-SubCell"/>
</dbReference>
<dbReference type="PANTHER" id="PTHR35794">
    <property type="entry name" value="CELL DIVISION PROTEIN DIVIVA"/>
    <property type="match status" value="1"/>
</dbReference>
<gene>
    <name evidence="10" type="ORF">SAMN05421874_13332</name>
</gene>
<evidence type="ECO:0000313" key="10">
    <source>
        <dbReference type="EMBL" id="SDL93697.1"/>
    </source>
</evidence>
<evidence type="ECO:0000256" key="2">
    <source>
        <dbReference type="ARBA" id="ARBA00009008"/>
    </source>
</evidence>
<keyword evidence="6" id="KW-0175">Coiled coil</keyword>
<evidence type="ECO:0000256" key="4">
    <source>
        <dbReference type="ARBA" id="ARBA00022490"/>
    </source>
</evidence>
<evidence type="ECO:0000256" key="1">
    <source>
        <dbReference type="ARBA" id="ARBA00004496"/>
    </source>
</evidence>
<dbReference type="PANTHER" id="PTHR35794:SF2">
    <property type="entry name" value="CELL DIVISION PROTEIN DIVIVA"/>
    <property type="match status" value="1"/>
</dbReference>
<name>A0A1G9P643_9ACTN</name>
<dbReference type="GO" id="GO:0051301">
    <property type="term" value="P:cell division"/>
    <property type="evidence" value="ECO:0007669"/>
    <property type="project" value="UniProtKB-KW"/>
</dbReference>